<name>A0A833RU21_PHYIN</name>
<feature type="region of interest" description="Disordered" evidence="1">
    <location>
        <begin position="1"/>
        <end position="24"/>
    </location>
</feature>
<dbReference type="EMBL" id="WSZM01000423">
    <property type="protein sequence ID" value="KAF4033312.1"/>
    <property type="molecule type" value="Genomic_DNA"/>
</dbReference>
<feature type="compositionally biased region" description="Polar residues" evidence="1">
    <location>
        <begin position="164"/>
        <end position="178"/>
    </location>
</feature>
<evidence type="ECO:0000313" key="2">
    <source>
        <dbReference type="EMBL" id="KAF4033312.1"/>
    </source>
</evidence>
<proteinExistence type="predicted"/>
<evidence type="ECO:0000256" key="1">
    <source>
        <dbReference type="SAM" id="MobiDB-lite"/>
    </source>
</evidence>
<evidence type="ECO:0000313" key="3">
    <source>
        <dbReference type="Proteomes" id="UP000602510"/>
    </source>
</evidence>
<feature type="compositionally biased region" description="Polar residues" evidence="1">
    <location>
        <begin position="1"/>
        <end position="10"/>
    </location>
</feature>
<feature type="region of interest" description="Disordered" evidence="1">
    <location>
        <begin position="129"/>
        <end position="178"/>
    </location>
</feature>
<sequence>MSSEGVSSVDSEPRHRTNDSIGGCLEAGERADEWSAVTDRVLVGVVTANKTGTCGVRSEWLRVQEAIAWWSNRGINSTKIDDDTRNEWVTQKLRIYVGLRRNPTKWQDESASGIGDAWRNADPFVVSRSDKLGADEDSTHDNEANNTADDGDGGLGLGDGYRDVSTTTAGHGESGSDS</sequence>
<feature type="compositionally biased region" description="Basic and acidic residues" evidence="1">
    <location>
        <begin position="129"/>
        <end position="143"/>
    </location>
</feature>
<dbReference type="Proteomes" id="UP000602510">
    <property type="component" value="Unassembled WGS sequence"/>
</dbReference>
<gene>
    <name evidence="2" type="ORF">GN244_ATG14646</name>
</gene>
<comment type="caution">
    <text evidence="2">The sequence shown here is derived from an EMBL/GenBank/DDBJ whole genome shotgun (WGS) entry which is preliminary data.</text>
</comment>
<dbReference type="AlphaFoldDB" id="A0A833RU21"/>
<protein>
    <submittedName>
        <fullName evidence="2">Uncharacterized protein</fullName>
    </submittedName>
</protein>
<organism evidence="2 3">
    <name type="scientific">Phytophthora infestans</name>
    <name type="common">Potato late blight agent</name>
    <name type="synonym">Botrytis infestans</name>
    <dbReference type="NCBI Taxonomy" id="4787"/>
    <lineage>
        <taxon>Eukaryota</taxon>
        <taxon>Sar</taxon>
        <taxon>Stramenopiles</taxon>
        <taxon>Oomycota</taxon>
        <taxon>Peronosporomycetes</taxon>
        <taxon>Peronosporales</taxon>
        <taxon>Peronosporaceae</taxon>
        <taxon>Phytophthora</taxon>
    </lineage>
</organism>
<reference evidence="2" key="1">
    <citation type="submission" date="2020-04" db="EMBL/GenBank/DDBJ databases">
        <title>Hybrid Assembly of Korean Phytophthora infestans isolates.</title>
        <authorList>
            <person name="Prokchorchik M."/>
            <person name="Lee Y."/>
            <person name="Seo J."/>
            <person name="Cho J.-H."/>
            <person name="Park Y.-E."/>
            <person name="Jang D.-C."/>
            <person name="Im J.-S."/>
            <person name="Choi J.-G."/>
            <person name="Park H.-J."/>
            <person name="Lee G.-B."/>
            <person name="Lee Y.-G."/>
            <person name="Hong S.-Y."/>
            <person name="Cho K."/>
            <person name="Sohn K.H."/>
        </authorList>
    </citation>
    <scope>NUCLEOTIDE SEQUENCE</scope>
    <source>
        <strain evidence="2">KR_1_A1</strain>
    </source>
</reference>
<accession>A0A833RU21</accession>
<keyword evidence="3" id="KW-1185">Reference proteome</keyword>